<dbReference type="Proteomes" id="UP000094565">
    <property type="component" value="Chromosome 3"/>
</dbReference>
<dbReference type="InterPro" id="IPR006671">
    <property type="entry name" value="Cyclin_N"/>
</dbReference>
<accession>A0A1B2JGW1</accession>
<sequence length="445" mass="50277">MASNGKFRYRHDPKQYPNSLVFKEVTTHRGVVGEYIKELSMSSFEDADMFKPDINLISQQPQLTLDLRSPLLDFLFKVFIKTRICSHLFYRSVRLLDRYCSKRIVLVDQAQLVASTCLWIVAKVDGGCNHCLSSSSCPIGGRFEGPTKRARIPRLTELCQLCGPSCNYDEGMFIQMERHILDTLSWSVTEPGIDEWIMDVDSCQNMTNFLPLDKEATISLKEFMINCTLYNPELISNHPAQVAASINDIYDKLQSQGHSQGRRLMSQQSKQSTLYTTTPSHQIASLNQNLPLLSPPHTSSHPKLEEPATNKNTTITVLQCIVDATETLVSTYCAHAPVKEFQKMAQMQLVSLKSRQYGAHSPFSLTGQEEDIFSEDTYWESGDESFDSIFEPPTMKFKNHSLSSVSSSPTEHHSPTISITKPWISQSPRKSPTLSQVASRYRKVS</sequence>
<dbReference type="PANTHER" id="PTHR21615">
    <property type="entry name" value="CYCLIN N-TERMINAL DOMAIN-CONTAINING PROTEIN 1"/>
    <property type="match status" value="1"/>
</dbReference>
<dbReference type="CDD" id="cd20559">
    <property type="entry name" value="CYCLIN_ScCLN_like"/>
    <property type="match status" value="1"/>
</dbReference>
<dbReference type="FunFam" id="1.10.472.10:FF:000080">
    <property type="entry name" value="G1/S-specific cyclin"/>
    <property type="match status" value="1"/>
</dbReference>
<keyword evidence="3 5" id="KW-0195">Cyclin</keyword>
<dbReference type="PROSITE" id="PS00292">
    <property type="entry name" value="CYCLINS"/>
    <property type="match status" value="1"/>
</dbReference>
<feature type="region of interest" description="Disordered" evidence="6">
    <location>
        <begin position="400"/>
        <end position="445"/>
    </location>
</feature>
<evidence type="ECO:0000256" key="2">
    <source>
        <dbReference type="ARBA" id="ARBA00022618"/>
    </source>
</evidence>
<comment type="similarity">
    <text evidence="1 5">Belongs to the cyclin family.</text>
</comment>
<evidence type="ECO:0000256" key="1">
    <source>
        <dbReference type="ARBA" id="ARBA00008742"/>
    </source>
</evidence>
<dbReference type="InterPro" id="IPR048258">
    <property type="entry name" value="Cyclins_cyclin-box"/>
</dbReference>
<keyword evidence="4" id="KW-0131">Cell cycle</keyword>
<protein>
    <submittedName>
        <fullName evidence="8">BA75_04291T0</fullName>
    </submittedName>
</protein>
<evidence type="ECO:0000256" key="3">
    <source>
        <dbReference type="ARBA" id="ARBA00023127"/>
    </source>
</evidence>
<evidence type="ECO:0000256" key="5">
    <source>
        <dbReference type="RuleBase" id="RU000383"/>
    </source>
</evidence>
<dbReference type="Gene3D" id="1.10.472.10">
    <property type="entry name" value="Cyclin-like"/>
    <property type="match status" value="1"/>
</dbReference>
<dbReference type="AlphaFoldDB" id="A0A1B2JGW1"/>
<dbReference type="InterPro" id="IPR013763">
    <property type="entry name" value="Cyclin-like_dom"/>
</dbReference>
<keyword evidence="2" id="KW-0132">Cell division</keyword>
<evidence type="ECO:0000259" key="7">
    <source>
        <dbReference type="SMART" id="SM00385"/>
    </source>
</evidence>
<feature type="compositionally biased region" description="Low complexity" evidence="6">
    <location>
        <begin position="400"/>
        <end position="409"/>
    </location>
</feature>
<dbReference type="GO" id="GO:0051726">
    <property type="term" value="P:regulation of cell cycle"/>
    <property type="evidence" value="ECO:0007669"/>
    <property type="project" value="UniProtKB-ARBA"/>
</dbReference>
<name>A0A1B2JGW1_PICPA</name>
<reference evidence="8 9" key="1">
    <citation type="submission" date="2016-02" db="EMBL/GenBank/DDBJ databases">
        <title>Comparative genomic and transcriptomic foundation for Pichia pastoris.</title>
        <authorList>
            <person name="Love K.R."/>
            <person name="Shah K.A."/>
            <person name="Whittaker C.A."/>
            <person name="Wu J."/>
            <person name="Bartlett M.C."/>
            <person name="Ma D."/>
            <person name="Leeson R.L."/>
            <person name="Priest M."/>
            <person name="Young S.K."/>
            <person name="Love J.C."/>
        </authorList>
    </citation>
    <scope>NUCLEOTIDE SEQUENCE [LARGE SCALE GENOMIC DNA]</scope>
    <source>
        <strain evidence="8 9">ATCC 28485</strain>
    </source>
</reference>
<proteinExistence type="inferred from homology"/>
<dbReference type="GO" id="GO:0016538">
    <property type="term" value="F:cyclin-dependent protein serine/threonine kinase regulator activity"/>
    <property type="evidence" value="ECO:0007669"/>
    <property type="project" value="UniProtKB-ARBA"/>
</dbReference>
<dbReference type="OrthoDB" id="5590282at2759"/>
<organism evidence="8 9">
    <name type="scientific">Komagataella pastoris</name>
    <name type="common">Yeast</name>
    <name type="synonym">Pichia pastoris</name>
    <dbReference type="NCBI Taxonomy" id="4922"/>
    <lineage>
        <taxon>Eukaryota</taxon>
        <taxon>Fungi</taxon>
        <taxon>Dikarya</taxon>
        <taxon>Ascomycota</taxon>
        <taxon>Saccharomycotina</taxon>
        <taxon>Pichiomycetes</taxon>
        <taxon>Pichiales</taxon>
        <taxon>Pichiaceae</taxon>
        <taxon>Komagataella</taxon>
    </lineage>
</organism>
<dbReference type="GO" id="GO:0051301">
    <property type="term" value="P:cell division"/>
    <property type="evidence" value="ECO:0007669"/>
    <property type="project" value="UniProtKB-KW"/>
</dbReference>
<dbReference type="InterPro" id="IPR036915">
    <property type="entry name" value="Cyclin-like_sf"/>
</dbReference>
<evidence type="ECO:0000256" key="6">
    <source>
        <dbReference type="SAM" id="MobiDB-lite"/>
    </source>
</evidence>
<gene>
    <name evidence="8" type="ORF">ATY40_BA7504291</name>
</gene>
<dbReference type="EMBL" id="CP014586">
    <property type="protein sequence ID" value="ANZ77233.1"/>
    <property type="molecule type" value="Genomic_DNA"/>
</dbReference>
<dbReference type="SMART" id="SM00385">
    <property type="entry name" value="CYCLIN"/>
    <property type="match status" value="1"/>
</dbReference>
<feature type="compositionally biased region" description="Polar residues" evidence="6">
    <location>
        <begin position="423"/>
        <end position="438"/>
    </location>
</feature>
<dbReference type="PANTHER" id="PTHR21615:SF2">
    <property type="entry name" value="CYCLIN N-TERMINAL DOMAIN-CONTAINING PROTEIN 1"/>
    <property type="match status" value="1"/>
</dbReference>
<dbReference type="Pfam" id="PF00134">
    <property type="entry name" value="Cyclin_N"/>
    <property type="match status" value="1"/>
</dbReference>
<dbReference type="SUPFAM" id="SSF47954">
    <property type="entry name" value="Cyclin-like"/>
    <property type="match status" value="1"/>
</dbReference>
<evidence type="ECO:0000313" key="9">
    <source>
        <dbReference type="Proteomes" id="UP000094565"/>
    </source>
</evidence>
<feature type="domain" description="Cyclin-like" evidence="7">
    <location>
        <begin position="73"/>
        <end position="182"/>
    </location>
</feature>
<keyword evidence="9" id="KW-1185">Reference proteome</keyword>
<evidence type="ECO:0000256" key="4">
    <source>
        <dbReference type="ARBA" id="ARBA00023306"/>
    </source>
</evidence>
<evidence type="ECO:0000313" key="8">
    <source>
        <dbReference type="EMBL" id="ANZ77233.1"/>
    </source>
</evidence>